<protein>
    <submittedName>
        <fullName evidence="2">Type VI secretion protein</fullName>
    </submittedName>
</protein>
<keyword evidence="3" id="KW-1185">Reference proteome</keyword>
<evidence type="ECO:0000313" key="3">
    <source>
        <dbReference type="Proteomes" id="UP001152178"/>
    </source>
</evidence>
<keyword evidence="1" id="KW-0732">Signal</keyword>
<name>A0ABT4R1C0_9HYPH</name>
<comment type="caution">
    <text evidence="2">The sequence shown here is derived from an EMBL/GenBank/DDBJ whole genome shotgun (WGS) entry which is preliminary data.</text>
</comment>
<dbReference type="PROSITE" id="PS51257">
    <property type="entry name" value="PROKAR_LIPOPROTEIN"/>
    <property type="match status" value="1"/>
</dbReference>
<evidence type="ECO:0000313" key="2">
    <source>
        <dbReference type="EMBL" id="MCZ8547649.1"/>
    </source>
</evidence>
<dbReference type="InterPro" id="IPR017738">
    <property type="entry name" value="T6SS-assoc_VCA0118"/>
</dbReference>
<accession>A0ABT4R1C0</accession>
<proteinExistence type="predicted"/>
<dbReference type="Pfam" id="PF11319">
    <property type="entry name" value="VasI"/>
    <property type="match status" value="1"/>
</dbReference>
<organism evidence="2 3">
    <name type="scientific">Mesorhizobium qingshengii</name>
    <dbReference type="NCBI Taxonomy" id="1165689"/>
    <lineage>
        <taxon>Bacteria</taxon>
        <taxon>Pseudomonadati</taxon>
        <taxon>Pseudomonadota</taxon>
        <taxon>Alphaproteobacteria</taxon>
        <taxon>Hyphomicrobiales</taxon>
        <taxon>Phyllobacteriaceae</taxon>
        <taxon>Mesorhizobium</taxon>
    </lineage>
</organism>
<sequence length="212" mass="22482">MKYKLSLIFVCAGVAGCVSGAVAAPQADQIASAALCSAIPDSLARLTCFDRVFPKGSPTAAVDKPNPTPSPNAWDIKREKSAIDDSPTVVASLTPTETSGSGIGNSEMWLLARCSENITSVVLATNMFMTDSPKVTIRIGESPAKTTVWVRSTNYKSAGLWNGSEAIPFLKSLKNGVKLVVRVEEKDRLDGTFNLGNVEDVTAEIAAACKWK</sequence>
<feature type="signal peptide" evidence="1">
    <location>
        <begin position="1"/>
        <end position="23"/>
    </location>
</feature>
<dbReference type="Proteomes" id="UP001152178">
    <property type="component" value="Unassembled WGS sequence"/>
</dbReference>
<gene>
    <name evidence="2" type="ORF">OOJ09_25975</name>
</gene>
<feature type="chain" id="PRO_5047216049" evidence="1">
    <location>
        <begin position="24"/>
        <end position="212"/>
    </location>
</feature>
<dbReference type="EMBL" id="JAPFQA010000016">
    <property type="protein sequence ID" value="MCZ8547649.1"/>
    <property type="molecule type" value="Genomic_DNA"/>
</dbReference>
<evidence type="ECO:0000256" key="1">
    <source>
        <dbReference type="SAM" id="SignalP"/>
    </source>
</evidence>
<dbReference type="RefSeq" id="WP_269907921.1">
    <property type="nucleotide sequence ID" value="NZ_JAPFQA010000016.1"/>
</dbReference>
<reference evidence="2" key="1">
    <citation type="submission" date="2022-11" db="EMBL/GenBank/DDBJ databases">
        <authorList>
            <person name="Coimbra C."/>
        </authorList>
    </citation>
    <scope>NUCLEOTIDE SEQUENCE</scope>
    <source>
        <strain evidence="2">Jales19</strain>
    </source>
</reference>